<sequence>MFQVKKTIRNSICFSAVAIIGLWIPSGCSRSEESLGTVTGRVTLDTAPISEGKINFISSSGFAATAELKNGSYMIASSQYGDGIPFGEYQVSVFSSAEVSDPLAEPKGSTSSGVEIPLKYSDPATSKLTATINKDATEVNFALNSK</sequence>
<accession>A0A517VR19</accession>
<dbReference type="AlphaFoldDB" id="A0A517VR19"/>
<evidence type="ECO:0000313" key="1">
    <source>
        <dbReference type="EMBL" id="QDT95443.1"/>
    </source>
</evidence>
<evidence type="ECO:0000313" key="2">
    <source>
        <dbReference type="Proteomes" id="UP000318704"/>
    </source>
</evidence>
<gene>
    <name evidence="1" type="ORF">V144x_08860</name>
</gene>
<dbReference type="EMBL" id="CP037920">
    <property type="protein sequence ID" value="QDT95443.1"/>
    <property type="molecule type" value="Genomic_DNA"/>
</dbReference>
<organism evidence="1 2">
    <name type="scientific">Gimesia aquarii</name>
    <dbReference type="NCBI Taxonomy" id="2527964"/>
    <lineage>
        <taxon>Bacteria</taxon>
        <taxon>Pseudomonadati</taxon>
        <taxon>Planctomycetota</taxon>
        <taxon>Planctomycetia</taxon>
        <taxon>Planctomycetales</taxon>
        <taxon>Planctomycetaceae</taxon>
        <taxon>Gimesia</taxon>
    </lineage>
</organism>
<dbReference type="RefSeq" id="WP_144981899.1">
    <property type="nucleotide sequence ID" value="NZ_CP037920.1"/>
</dbReference>
<evidence type="ECO:0008006" key="3">
    <source>
        <dbReference type="Google" id="ProtNLM"/>
    </source>
</evidence>
<reference evidence="1 2" key="1">
    <citation type="submission" date="2019-03" db="EMBL/GenBank/DDBJ databases">
        <title>Deep-cultivation of Planctomycetes and their phenomic and genomic characterization uncovers novel biology.</title>
        <authorList>
            <person name="Wiegand S."/>
            <person name="Jogler M."/>
            <person name="Boedeker C."/>
            <person name="Pinto D."/>
            <person name="Vollmers J."/>
            <person name="Rivas-Marin E."/>
            <person name="Kohn T."/>
            <person name="Peeters S.H."/>
            <person name="Heuer A."/>
            <person name="Rast P."/>
            <person name="Oberbeckmann S."/>
            <person name="Bunk B."/>
            <person name="Jeske O."/>
            <person name="Meyerdierks A."/>
            <person name="Storesund J.E."/>
            <person name="Kallscheuer N."/>
            <person name="Luecker S."/>
            <person name="Lage O.M."/>
            <person name="Pohl T."/>
            <person name="Merkel B.J."/>
            <person name="Hornburger P."/>
            <person name="Mueller R.-W."/>
            <person name="Bruemmer F."/>
            <person name="Labrenz M."/>
            <person name="Spormann A.M."/>
            <person name="Op den Camp H."/>
            <person name="Overmann J."/>
            <person name="Amann R."/>
            <person name="Jetten M.S.M."/>
            <person name="Mascher T."/>
            <person name="Medema M.H."/>
            <person name="Devos D.P."/>
            <person name="Kaster A.-K."/>
            <person name="Ovreas L."/>
            <person name="Rohde M."/>
            <person name="Galperin M.Y."/>
            <person name="Jogler C."/>
        </authorList>
    </citation>
    <scope>NUCLEOTIDE SEQUENCE [LARGE SCALE GENOMIC DNA]</scope>
    <source>
        <strain evidence="1 2">V144</strain>
    </source>
</reference>
<dbReference type="KEGG" id="gaw:V144x_08860"/>
<dbReference type="Proteomes" id="UP000318704">
    <property type="component" value="Chromosome"/>
</dbReference>
<proteinExistence type="predicted"/>
<name>A0A517VR19_9PLAN</name>
<protein>
    <recommendedName>
        <fullName evidence="3">Carboxypeptidase regulatory-like domain-containing protein</fullName>
    </recommendedName>
</protein>